<dbReference type="SUPFAM" id="SSF103473">
    <property type="entry name" value="MFS general substrate transporter"/>
    <property type="match status" value="1"/>
</dbReference>
<feature type="transmembrane region" description="Helical" evidence="6">
    <location>
        <begin position="40"/>
        <end position="61"/>
    </location>
</feature>
<proteinExistence type="predicted"/>
<feature type="transmembrane region" description="Helical" evidence="6">
    <location>
        <begin position="98"/>
        <end position="119"/>
    </location>
</feature>
<feature type="transmembrane region" description="Helical" evidence="6">
    <location>
        <begin position="375"/>
        <end position="395"/>
    </location>
</feature>
<dbReference type="Pfam" id="PF07690">
    <property type="entry name" value="MFS_1"/>
    <property type="match status" value="1"/>
</dbReference>
<dbReference type="PROSITE" id="PS50850">
    <property type="entry name" value="MFS"/>
    <property type="match status" value="1"/>
</dbReference>
<keyword evidence="4 6" id="KW-1133">Transmembrane helix</keyword>
<dbReference type="PANTHER" id="PTHR43124:SF3">
    <property type="entry name" value="CHLORAMPHENICOL EFFLUX PUMP RV0191"/>
    <property type="match status" value="1"/>
</dbReference>
<protein>
    <submittedName>
        <fullName evidence="8">MFS transporter</fullName>
    </submittedName>
</protein>
<keyword evidence="2" id="KW-1003">Cell membrane</keyword>
<feature type="transmembrane region" description="Helical" evidence="6">
    <location>
        <begin position="131"/>
        <end position="153"/>
    </location>
</feature>
<feature type="domain" description="Major facilitator superfamily (MFS) profile" evidence="7">
    <location>
        <begin position="10"/>
        <end position="402"/>
    </location>
</feature>
<keyword evidence="9" id="KW-1185">Reference proteome</keyword>
<feature type="transmembrane region" description="Helical" evidence="6">
    <location>
        <begin position="305"/>
        <end position="325"/>
    </location>
</feature>
<accession>A0ABT1L5E1</accession>
<sequence>MNKMIIKGSAIVGLAATYYLYMFFIRVLPSVMTLELMQDLSVGSNGVGLISVAFLVSYASVQIPAGLMIDRYGARRIMLFGMLGCIIGSFAFQAANGIILPILARVLIGICCGAAFVAPMSLVKQWLPKHMFGTAAGMIQFIGCAGAMLSSPASTLVKTLGWRDASLTSTYLAIVLLILFFLFIKENNTNTEASEPSLPIYEAIYAVVSNKRYWQVALIAMTSWSIAGGFAEAWGIHYLSKLQGVSLTHATEQMFWMWIGIAVSSPLAGYWCEHTTNKALPIIFMYVISALALGVLLSGSITHMYLINGLLFTAGISAGGQPVAFSLISDYSPKQTLATAVSFCNVGVIAGGFAIQPLVNYLLSLADTQEYQLHDFQYCFSPIFVVLLLGIIASYKLPNTQA</sequence>
<dbReference type="InterPro" id="IPR020846">
    <property type="entry name" value="MFS_dom"/>
</dbReference>
<dbReference type="RefSeq" id="WP_258569494.1">
    <property type="nucleotide sequence ID" value="NZ_JAKUDN010000002.1"/>
</dbReference>
<feature type="transmembrane region" description="Helical" evidence="6">
    <location>
        <begin position="255"/>
        <end position="272"/>
    </location>
</feature>
<keyword evidence="5 6" id="KW-0472">Membrane</keyword>
<feature type="transmembrane region" description="Helical" evidence="6">
    <location>
        <begin position="279"/>
        <end position="299"/>
    </location>
</feature>
<evidence type="ECO:0000259" key="7">
    <source>
        <dbReference type="PROSITE" id="PS50850"/>
    </source>
</evidence>
<dbReference type="InterPro" id="IPR011701">
    <property type="entry name" value="MFS"/>
</dbReference>
<name>A0ABT1L5E1_9GAMM</name>
<dbReference type="Gene3D" id="1.20.1250.20">
    <property type="entry name" value="MFS general substrate transporter like domains"/>
    <property type="match status" value="2"/>
</dbReference>
<feature type="transmembrane region" description="Helical" evidence="6">
    <location>
        <begin position="9"/>
        <end position="28"/>
    </location>
</feature>
<dbReference type="PANTHER" id="PTHR43124">
    <property type="entry name" value="PURINE EFFLUX PUMP PBUE"/>
    <property type="match status" value="1"/>
</dbReference>
<evidence type="ECO:0000256" key="5">
    <source>
        <dbReference type="ARBA" id="ARBA00023136"/>
    </source>
</evidence>
<feature type="transmembrane region" description="Helical" evidence="6">
    <location>
        <begin position="165"/>
        <end position="184"/>
    </location>
</feature>
<evidence type="ECO:0000256" key="2">
    <source>
        <dbReference type="ARBA" id="ARBA00022475"/>
    </source>
</evidence>
<feature type="transmembrane region" description="Helical" evidence="6">
    <location>
        <begin position="337"/>
        <end position="355"/>
    </location>
</feature>
<evidence type="ECO:0000313" key="9">
    <source>
        <dbReference type="Proteomes" id="UP001320768"/>
    </source>
</evidence>
<organism evidence="8 9">
    <name type="scientific">Candidatus Synchoanobacter obligatus</name>
    <dbReference type="NCBI Taxonomy" id="2919597"/>
    <lineage>
        <taxon>Bacteria</taxon>
        <taxon>Pseudomonadati</taxon>
        <taxon>Pseudomonadota</taxon>
        <taxon>Gammaproteobacteria</taxon>
        <taxon>Candidatus Comchoanobacterales</taxon>
        <taxon>Candidatus Comchoanobacteraceae</taxon>
        <taxon>Candidatus Synchoanobacter</taxon>
    </lineage>
</organism>
<evidence type="ECO:0000256" key="1">
    <source>
        <dbReference type="ARBA" id="ARBA00004651"/>
    </source>
</evidence>
<dbReference type="EMBL" id="JAKUDN010000002">
    <property type="protein sequence ID" value="MCP8352389.1"/>
    <property type="molecule type" value="Genomic_DNA"/>
</dbReference>
<dbReference type="Proteomes" id="UP001320768">
    <property type="component" value="Unassembled WGS sequence"/>
</dbReference>
<keyword evidence="3 6" id="KW-0812">Transmembrane</keyword>
<feature type="transmembrane region" description="Helical" evidence="6">
    <location>
        <begin position="73"/>
        <end position="92"/>
    </location>
</feature>
<reference evidence="8 9" key="1">
    <citation type="journal article" date="2022" name="Nat. Microbiol.">
        <title>The microbiome of a bacterivorous marine choanoflagellate contains a resource-demanding obligate bacterial associate.</title>
        <authorList>
            <person name="Needham D.M."/>
            <person name="Poirier C."/>
            <person name="Bachy C."/>
            <person name="George E.E."/>
            <person name="Wilken S."/>
            <person name="Yung C.C.M."/>
            <person name="Limardo A.J."/>
            <person name="Morando M."/>
            <person name="Sudek L."/>
            <person name="Malmstrom R.R."/>
            <person name="Keeling P.J."/>
            <person name="Santoro A.E."/>
            <person name="Worden A.Z."/>
        </authorList>
    </citation>
    <scope>NUCLEOTIDE SEQUENCE [LARGE SCALE GENOMIC DNA]</scope>
    <source>
        <strain evidence="8 9">Comchoano-2</strain>
    </source>
</reference>
<gene>
    <name evidence="8" type="ORF">MKS91_03680</name>
</gene>
<dbReference type="InterPro" id="IPR036259">
    <property type="entry name" value="MFS_trans_sf"/>
</dbReference>
<evidence type="ECO:0000256" key="6">
    <source>
        <dbReference type="SAM" id="Phobius"/>
    </source>
</evidence>
<evidence type="ECO:0000256" key="3">
    <source>
        <dbReference type="ARBA" id="ARBA00022692"/>
    </source>
</evidence>
<dbReference type="InterPro" id="IPR050189">
    <property type="entry name" value="MFS_Efflux_Transporters"/>
</dbReference>
<evidence type="ECO:0000256" key="4">
    <source>
        <dbReference type="ARBA" id="ARBA00022989"/>
    </source>
</evidence>
<comment type="subcellular location">
    <subcellularLocation>
        <location evidence="1">Cell membrane</location>
        <topology evidence="1">Multi-pass membrane protein</topology>
    </subcellularLocation>
</comment>
<comment type="caution">
    <text evidence="8">The sequence shown here is derived from an EMBL/GenBank/DDBJ whole genome shotgun (WGS) entry which is preliminary data.</text>
</comment>
<evidence type="ECO:0000313" key="8">
    <source>
        <dbReference type="EMBL" id="MCP8352389.1"/>
    </source>
</evidence>
<feature type="transmembrane region" description="Helical" evidence="6">
    <location>
        <begin position="213"/>
        <end position="235"/>
    </location>
</feature>